<comment type="similarity">
    <text evidence="2 6">Belongs to the cytochrome c oxidase subunit 3 family.</text>
</comment>
<dbReference type="SUPFAM" id="SSF81452">
    <property type="entry name" value="Cytochrome c oxidase subunit III-like"/>
    <property type="match status" value="1"/>
</dbReference>
<feature type="transmembrane region" description="Helical" evidence="7">
    <location>
        <begin position="94"/>
        <end position="113"/>
    </location>
</feature>
<dbReference type="InterPro" id="IPR035973">
    <property type="entry name" value="Cyt_c_oxidase_su3-like_sf"/>
</dbReference>
<feature type="transmembrane region" description="Helical" evidence="7">
    <location>
        <begin position="25"/>
        <end position="50"/>
    </location>
</feature>
<dbReference type="OrthoDB" id="9810850at2"/>
<gene>
    <name evidence="9" type="primary">cyoC</name>
    <name evidence="9" type="ORF">RHODGE_RHODGE_01437</name>
</gene>
<evidence type="ECO:0000256" key="3">
    <source>
        <dbReference type="ARBA" id="ARBA00022692"/>
    </source>
</evidence>
<keyword evidence="5 7" id="KW-0472">Membrane</keyword>
<dbReference type="Pfam" id="PF00510">
    <property type="entry name" value="COX3"/>
    <property type="match status" value="1"/>
</dbReference>
<reference evidence="10" key="1">
    <citation type="submission" date="2018-10" db="EMBL/GenBank/DDBJ databases">
        <authorList>
            <person name="Peiro R."/>
            <person name="Begona"/>
            <person name="Cbmso G."/>
            <person name="Lopez M."/>
            <person name="Gonzalez S."/>
            <person name="Sacristan E."/>
            <person name="Castillo E."/>
        </authorList>
    </citation>
    <scope>NUCLEOTIDE SEQUENCE [LARGE SCALE GENOMIC DNA]</scope>
</reference>
<dbReference type="EMBL" id="UWOC01000111">
    <property type="protein sequence ID" value="VCU06790.1"/>
    <property type="molecule type" value="Genomic_DNA"/>
</dbReference>
<feature type="transmembrane region" description="Helical" evidence="7">
    <location>
        <begin position="172"/>
        <end position="191"/>
    </location>
</feature>
<evidence type="ECO:0000256" key="4">
    <source>
        <dbReference type="ARBA" id="ARBA00022989"/>
    </source>
</evidence>
<comment type="subcellular location">
    <subcellularLocation>
        <location evidence="6">Cell membrane</location>
        <topology evidence="6">Multi-pass membrane protein</topology>
    </subcellularLocation>
    <subcellularLocation>
        <location evidence="1">Membrane</location>
        <topology evidence="1">Multi-pass membrane protein</topology>
    </subcellularLocation>
</comment>
<keyword evidence="10" id="KW-1185">Reference proteome</keyword>
<protein>
    <submittedName>
        <fullName evidence="9">Cytochrome bo(3) ubiquinol oxidase subunit 3</fullName>
    </submittedName>
</protein>
<evidence type="ECO:0000256" key="6">
    <source>
        <dbReference type="RuleBase" id="RU003376"/>
    </source>
</evidence>
<evidence type="ECO:0000313" key="10">
    <source>
        <dbReference type="Proteomes" id="UP000289200"/>
    </source>
</evidence>
<feature type="transmembrane region" description="Helical" evidence="7">
    <location>
        <begin position="62"/>
        <end position="82"/>
    </location>
</feature>
<dbReference type="AlphaFoldDB" id="A0A447CNR6"/>
<accession>A0A447CNR6</accession>
<name>A0A447CNR6_9BRAD</name>
<dbReference type="PROSITE" id="PS50253">
    <property type="entry name" value="COX3"/>
    <property type="match status" value="1"/>
</dbReference>
<dbReference type="GO" id="GO:0005886">
    <property type="term" value="C:plasma membrane"/>
    <property type="evidence" value="ECO:0007669"/>
    <property type="project" value="UniProtKB-SubCell"/>
</dbReference>
<feature type="transmembrane region" description="Helical" evidence="7">
    <location>
        <begin position="134"/>
        <end position="160"/>
    </location>
</feature>
<evidence type="ECO:0000259" key="8">
    <source>
        <dbReference type="PROSITE" id="PS50253"/>
    </source>
</evidence>
<dbReference type="RefSeq" id="WP_129608388.1">
    <property type="nucleotide sequence ID" value="NZ_UWOC01000111.1"/>
</dbReference>
<dbReference type="Gene3D" id="1.20.120.80">
    <property type="entry name" value="Cytochrome c oxidase, subunit III, four-helix bundle"/>
    <property type="match status" value="1"/>
</dbReference>
<sequence>MTVSSDATHDTSGWGVLDDLPGHPMMWVLIFSELTAFGLLLGTFAVARAVDPAGFAADQTRLDVGLAGLNTLVLIASGWLAARAATAARSGRRTAVRGLTAGAIALGALFIGIKLVEYGHEIAGGADPETSIFFTLYFLLTGFHLLHVGLGMVILAVVGWRAAADDVETGAAFWHMVDLVWLVMMPSLYLIR</sequence>
<evidence type="ECO:0000256" key="7">
    <source>
        <dbReference type="SAM" id="Phobius"/>
    </source>
</evidence>
<evidence type="ECO:0000256" key="2">
    <source>
        <dbReference type="ARBA" id="ARBA00010581"/>
    </source>
</evidence>
<comment type="caution">
    <text evidence="9">The sequence shown here is derived from an EMBL/GenBank/DDBJ whole genome shotgun (WGS) entry which is preliminary data.</text>
</comment>
<dbReference type="GO" id="GO:0004129">
    <property type="term" value="F:cytochrome-c oxidase activity"/>
    <property type="evidence" value="ECO:0007669"/>
    <property type="project" value="InterPro"/>
</dbReference>
<evidence type="ECO:0000313" key="9">
    <source>
        <dbReference type="EMBL" id="VCU06790.1"/>
    </source>
</evidence>
<proteinExistence type="inferred from homology"/>
<keyword evidence="4 7" id="KW-1133">Transmembrane helix</keyword>
<organism evidence="9 10">
    <name type="scientific">Rhodoplanes serenus</name>
    <dbReference type="NCBI Taxonomy" id="200615"/>
    <lineage>
        <taxon>Bacteria</taxon>
        <taxon>Pseudomonadati</taxon>
        <taxon>Pseudomonadota</taxon>
        <taxon>Alphaproteobacteria</taxon>
        <taxon>Hyphomicrobiales</taxon>
        <taxon>Nitrobacteraceae</taxon>
        <taxon>Rhodoplanes</taxon>
    </lineage>
</organism>
<dbReference type="PANTHER" id="PTHR11403:SF6">
    <property type="entry name" value="NITRIC OXIDE REDUCTASE SUBUNIT E"/>
    <property type="match status" value="1"/>
</dbReference>
<evidence type="ECO:0000256" key="5">
    <source>
        <dbReference type="ARBA" id="ARBA00023136"/>
    </source>
</evidence>
<dbReference type="InterPro" id="IPR024791">
    <property type="entry name" value="Cyt_c/ubiquinol_Oxase_su3"/>
</dbReference>
<keyword evidence="3 6" id="KW-0812">Transmembrane</keyword>
<dbReference type="InterPro" id="IPR000298">
    <property type="entry name" value="Cyt_c_oxidase-like_su3"/>
</dbReference>
<dbReference type="GO" id="GO:0019646">
    <property type="term" value="P:aerobic electron transport chain"/>
    <property type="evidence" value="ECO:0007669"/>
    <property type="project" value="InterPro"/>
</dbReference>
<feature type="domain" description="Heme-copper oxidase subunit III family profile" evidence="8">
    <location>
        <begin position="26"/>
        <end position="192"/>
    </location>
</feature>
<evidence type="ECO:0000256" key="1">
    <source>
        <dbReference type="ARBA" id="ARBA00004141"/>
    </source>
</evidence>
<dbReference type="Proteomes" id="UP000289200">
    <property type="component" value="Unassembled WGS sequence"/>
</dbReference>
<dbReference type="PANTHER" id="PTHR11403">
    <property type="entry name" value="CYTOCHROME C OXIDASE SUBUNIT III"/>
    <property type="match status" value="1"/>
</dbReference>
<dbReference type="InterPro" id="IPR013833">
    <property type="entry name" value="Cyt_c_oxidase_su3_a-hlx"/>
</dbReference>